<dbReference type="PANTHER" id="PTHR24221:SF654">
    <property type="entry name" value="ATP-BINDING CASSETTE SUB-FAMILY B MEMBER 6"/>
    <property type="match status" value="1"/>
</dbReference>
<dbReference type="InterPro" id="IPR003593">
    <property type="entry name" value="AAA+_ATPase"/>
</dbReference>
<sequence>MLKTFIELLGDDAPVLHRYVGKVVFYGALCGLTIAALVPVLTDMLNGDLAEAALWLVVFLAAVATCWATRREVEKAGVAVGVAVLQGGRQRIGDHVAGLPVGWFTPDNTARLNHVVTQGMMAVAQLPAHVFTPVLSGVVTPLVLVLALFVLNWKMGLIALVALPMLGAAFWFSARLGRRADRAFQRSSAETSQRMLEFAQSQSVLRAFSGGGSTVFLQRAIEQQHATGARLILLSAASVLLNMWLVQMVFAALLIAAALWLDAYLGNALHVGSVIAVMVSLLLVSRFIDPLLEVAGYGETLRGAGGQLEAVREILAASPLKEPGAPQSPRDASVELFDVSFRHPAGPRDVLRGVNLRIEPGSMTALVGASGSGKTTLLRLVARFFEVSQGQVCVGGVDVRQMSGEQLNAQISQIFQDTYLFQGSVADNIRLGKHDASDAQVLEAARQAGVQELIERLPMGLSTTVGEGGARLSGGERQRVAIARALIKGAPILLVDEATAALDAENQAIIADTLARLRGKCTLIVIAHQLSTVVMADQIVVLDEGRVVEQGTPEQLTARQGRYARFLAQRRASKGWRIAW</sequence>
<dbReference type="GO" id="GO:0005886">
    <property type="term" value="C:plasma membrane"/>
    <property type="evidence" value="ECO:0007669"/>
    <property type="project" value="UniProtKB-SubCell"/>
</dbReference>
<proteinExistence type="predicted"/>
<dbReference type="SUPFAM" id="SSF52540">
    <property type="entry name" value="P-loop containing nucleoside triphosphate hydrolases"/>
    <property type="match status" value="1"/>
</dbReference>
<dbReference type="Gene3D" id="3.40.50.300">
    <property type="entry name" value="P-loop containing nucleotide triphosphate hydrolases"/>
    <property type="match status" value="1"/>
</dbReference>
<evidence type="ECO:0000256" key="7">
    <source>
        <dbReference type="ARBA" id="ARBA00022989"/>
    </source>
</evidence>
<feature type="transmembrane region" description="Helical" evidence="9">
    <location>
        <begin position="267"/>
        <end position="284"/>
    </location>
</feature>
<feature type="transmembrane region" description="Helical" evidence="9">
    <location>
        <begin position="23"/>
        <end position="40"/>
    </location>
</feature>
<evidence type="ECO:0000259" key="11">
    <source>
        <dbReference type="PROSITE" id="PS50929"/>
    </source>
</evidence>
<dbReference type="SUPFAM" id="SSF90123">
    <property type="entry name" value="ABC transporter transmembrane region"/>
    <property type="match status" value="1"/>
</dbReference>
<dbReference type="Proteomes" id="UP000531950">
    <property type="component" value="Unassembled WGS sequence"/>
</dbReference>
<feature type="domain" description="ABC transmembrane type-1" evidence="11">
    <location>
        <begin position="27"/>
        <end position="303"/>
    </location>
</feature>
<keyword evidence="7 9" id="KW-1133">Transmembrane helix</keyword>
<feature type="transmembrane region" description="Helical" evidence="9">
    <location>
        <begin position="231"/>
        <end position="261"/>
    </location>
</feature>
<dbReference type="GO" id="GO:0016887">
    <property type="term" value="F:ATP hydrolysis activity"/>
    <property type="evidence" value="ECO:0007669"/>
    <property type="project" value="InterPro"/>
</dbReference>
<dbReference type="PROSITE" id="PS00211">
    <property type="entry name" value="ABC_TRANSPORTER_1"/>
    <property type="match status" value="1"/>
</dbReference>
<dbReference type="InterPro" id="IPR003439">
    <property type="entry name" value="ABC_transporter-like_ATP-bd"/>
</dbReference>
<organism evidence="12 13">
    <name type="scientific">Pseudomonas yamanorum</name>
    <dbReference type="NCBI Taxonomy" id="515393"/>
    <lineage>
        <taxon>Bacteria</taxon>
        <taxon>Pseudomonadati</taxon>
        <taxon>Pseudomonadota</taxon>
        <taxon>Gammaproteobacteria</taxon>
        <taxon>Pseudomonadales</taxon>
        <taxon>Pseudomonadaceae</taxon>
        <taxon>Pseudomonas</taxon>
    </lineage>
</organism>
<evidence type="ECO:0000313" key="12">
    <source>
        <dbReference type="EMBL" id="NWE17511.1"/>
    </source>
</evidence>
<feature type="domain" description="ABC transporter" evidence="10">
    <location>
        <begin position="334"/>
        <end position="569"/>
    </location>
</feature>
<dbReference type="AlphaFoldDB" id="A0A7Y8EMQ1"/>
<dbReference type="InterPro" id="IPR017871">
    <property type="entry name" value="ABC_transporter-like_CS"/>
</dbReference>
<evidence type="ECO:0000256" key="3">
    <source>
        <dbReference type="ARBA" id="ARBA00022475"/>
    </source>
</evidence>
<comment type="caution">
    <text evidence="12">The sequence shown here is derived from an EMBL/GenBank/DDBJ whole genome shotgun (WGS) entry which is preliminary data.</text>
</comment>
<evidence type="ECO:0000256" key="4">
    <source>
        <dbReference type="ARBA" id="ARBA00022692"/>
    </source>
</evidence>
<keyword evidence="5" id="KW-0547">Nucleotide-binding</keyword>
<dbReference type="Gene3D" id="1.20.1560.10">
    <property type="entry name" value="ABC transporter type 1, transmembrane domain"/>
    <property type="match status" value="1"/>
</dbReference>
<feature type="transmembrane region" description="Helical" evidence="9">
    <location>
        <begin position="130"/>
        <end position="151"/>
    </location>
</feature>
<dbReference type="Pfam" id="PF00664">
    <property type="entry name" value="ABC_membrane"/>
    <property type="match status" value="1"/>
</dbReference>
<dbReference type="Pfam" id="PF00005">
    <property type="entry name" value="ABC_tran"/>
    <property type="match status" value="1"/>
</dbReference>
<evidence type="ECO:0000259" key="10">
    <source>
        <dbReference type="PROSITE" id="PS50893"/>
    </source>
</evidence>
<dbReference type="InterPro" id="IPR027417">
    <property type="entry name" value="P-loop_NTPase"/>
</dbReference>
<name>A0A7Y8EMQ1_9PSED</name>
<keyword evidence="8 9" id="KW-0472">Membrane</keyword>
<dbReference type="GO" id="GO:0140359">
    <property type="term" value="F:ABC-type transporter activity"/>
    <property type="evidence" value="ECO:0007669"/>
    <property type="project" value="InterPro"/>
</dbReference>
<dbReference type="InterPro" id="IPR011527">
    <property type="entry name" value="ABC1_TM_dom"/>
</dbReference>
<dbReference type="EMBL" id="JACARG010000091">
    <property type="protein sequence ID" value="NWE17511.1"/>
    <property type="molecule type" value="Genomic_DNA"/>
</dbReference>
<keyword evidence="6 12" id="KW-0067">ATP-binding</keyword>
<dbReference type="FunFam" id="3.40.50.300:FF:000221">
    <property type="entry name" value="Multidrug ABC transporter ATP-binding protein"/>
    <property type="match status" value="1"/>
</dbReference>
<keyword evidence="3" id="KW-1003">Cell membrane</keyword>
<comment type="subcellular location">
    <subcellularLocation>
        <location evidence="1">Cell membrane</location>
        <topology evidence="1">Multi-pass membrane protein</topology>
    </subcellularLocation>
</comment>
<evidence type="ECO:0000256" key="2">
    <source>
        <dbReference type="ARBA" id="ARBA00022448"/>
    </source>
</evidence>
<dbReference type="GO" id="GO:0005524">
    <property type="term" value="F:ATP binding"/>
    <property type="evidence" value="ECO:0007669"/>
    <property type="project" value="UniProtKB-KW"/>
</dbReference>
<feature type="transmembrane region" description="Helical" evidence="9">
    <location>
        <begin position="157"/>
        <end position="177"/>
    </location>
</feature>
<gene>
    <name evidence="12" type="ORF">HX822_31645</name>
</gene>
<evidence type="ECO:0000256" key="9">
    <source>
        <dbReference type="SAM" id="Phobius"/>
    </source>
</evidence>
<dbReference type="SMART" id="SM00382">
    <property type="entry name" value="AAA"/>
    <property type="match status" value="1"/>
</dbReference>
<accession>A0A7Y8EMQ1</accession>
<evidence type="ECO:0000256" key="8">
    <source>
        <dbReference type="ARBA" id="ARBA00023136"/>
    </source>
</evidence>
<dbReference type="GO" id="GO:0034040">
    <property type="term" value="F:ATPase-coupled lipid transmembrane transporter activity"/>
    <property type="evidence" value="ECO:0007669"/>
    <property type="project" value="TreeGrafter"/>
</dbReference>
<feature type="transmembrane region" description="Helical" evidence="9">
    <location>
        <begin position="52"/>
        <end position="69"/>
    </location>
</feature>
<dbReference type="InterPro" id="IPR039421">
    <property type="entry name" value="Type_1_exporter"/>
</dbReference>
<evidence type="ECO:0000313" key="13">
    <source>
        <dbReference type="Proteomes" id="UP000531950"/>
    </source>
</evidence>
<dbReference type="RefSeq" id="WP_177080014.1">
    <property type="nucleotide sequence ID" value="NZ_JACARG010000091.1"/>
</dbReference>
<dbReference type="PANTHER" id="PTHR24221">
    <property type="entry name" value="ATP-BINDING CASSETTE SUB-FAMILY B"/>
    <property type="match status" value="1"/>
</dbReference>
<evidence type="ECO:0000256" key="6">
    <source>
        <dbReference type="ARBA" id="ARBA00022840"/>
    </source>
</evidence>
<dbReference type="InterPro" id="IPR036640">
    <property type="entry name" value="ABC1_TM_sf"/>
</dbReference>
<dbReference type="PROSITE" id="PS50929">
    <property type="entry name" value="ABC_TM1F"/>
    <property type="match status" value="1"/>
</dbReference>
<keyword evidence="4 9" id="KW-0812">Transmembrane</keyword>
<evidence type="ECO:0000256" key="1">
    <source>
        <dbReference type="ARBA" id="ARBA00004651"/>
    </source>
</evidence>
<keyword evidence="2" id="KW-0813">Transport</keyword>
<dbReference type="PROSITE" id="PS50893">
    <property type="entry name" value="ABC_TRANSPORTER_2"/>
    <property type="match status" value="1"/>
</dbReference>
<evidence type="ECO:0000256" key="5">
    <source>
        <dbReference type="ARBA" id="ARBA00022741"/>
    </source>
</evidence>
<reference evidence="12 13" key="1">
    <citation type="submission" date="2020-04" db="EMBL/GenBank/DDBJ databases">
        <title>Molecular characterization of pseudomonads from Agaricus bisporus reveal novel blotch 2 pathogens in Western Europe.</title>
        <authorList>
            <person name="Taparia T."/>
            <person name="Krijger M."/>
            <person name="Haynes E."/>
            <person name="Elpinstone J.G."/>
            <person name="Noble R."/>
            <person name="Van Der Wolf J."/>
        </authorList>
    </citation>
    <scope>NUCLEOTIDE SEQUENCE [LARGE SCALE GENOMIC DNA]</scope>
    <source>
        <strain evidence="12 13">IPO3782</strain>
    </source>
</reference>
<protein>
    <submittedName>
        <fullName evidence="12">ABC transporter ATP-binding protein</fullName>
    </submittedName>
</protein>